<dbReference type="GO" id="GO:0070897">
    <property type="term" value="P:transcription preinitiation complex assembly"/>
    <property type="evidence" value="ECO:0007669"/>
    <property type="project" value="InterPro"/>
</dbReference>
<dbReference type="InterPro" id="IPR036915">
    <property type="entry name" value="Cyclin-like_sf"/>
</dbReference>
<keyword evidence="2" id="KW-0804">Transcription</keyword>
<dbReference type="AlphaFoldDB" id="A0A238Y4C6"/>
<dbReference type="GO" id="GO:0097550">
    <property type="term" value="C:transcription preinitiation complex"/>
    <property type="evidence" value="ECO:0007669"/>
    <property type="project" value="TreeGrafter"/>
</dbReference>
<dbReference type="PANTHER" id="PTHR11618:SF13">
    <property type="entry name" value="TRANSCRIPTION INITIATION FACTOR IIB"/>
    <property type="match status" value="1"/>
</dbReference>
<dbReference type="InterPro" id="IPR000812">
    <property type="entry name" value="TFIIB"/>
</dbReference>
<organism evidence="4 5">
    <name type="scientific">Halorubrum ezzemoulense</name>
    <name type="common">Halorubrum chaoviator</name>
    <dbReference type="NCBI Taxonomy" id="337243"/>
    <lineage>
        <taxon>Archaea</taxon>
        <taxon>Methanobacteriati</taxon>
        <taxon>Methanobacteriota</taxon>
        <taxon>Stenosarchaea group</taxon>
        <taxon>Halobacteria</taxon>
        <taxon>Halobacteriales</taxon>
        <taxon>Haloferacaceae</taxon>
        <taxon>Halorubrum</taxon>
    </lineage>
</organism>
<gene>
    <name evidence="4" type="ORF">SAMN06266787_1087</name>
</gene>
<accession>A0A238Y4C6</accession>
<dbReference type="SUPFAM" id="SSF47954">
    <property type="entry name" value="Cyclin-like"/>
    <property type="match status" value="1"/>
</dbReference>
<reference evidence="4 5" key="1">
    <citation type="submission" date="2017-06" db="EMBL/GenBank/DDBJ databases">
        <authorList>
            <person name="Kim H.J."/>
            <person name="Triplett B.A."/>
        </authorList>
    </citation>
    <scope>NUCLEOTIDE SEQUENCE [LARGE SCALE GENOMIC DNA]</scope>
    <source>
        <strain evidence="4 5">DSM 19316</strain>
    </source>
</reference>
<dbReference type="Gene3D" id="1.10.472.10">
    <property type="entry name" value="Cyclin-like"/>
    <property type="match status" value="1"/>
</dbReference>
<dbReference type="InterPro" id="IPR013150">
    <property type="entry name" value="TFIIB_cyclin"/>
</dbReference>
<protein>
    <submittedName>
        <fullName evidence="4">Transcription factor TFIIB repeat-containing protein</fullName>
    </submittedName>
</protein>
<keyword evidence="1" id="KW-0805">Transcription regulation</keyword>
<feature type="domain" description="Transcription factor TFIIB cyclin-like" evidence="3">
    <location>
        <begin position="26"/>
        <end position="110"/>
    </location>
</feature>
<dbReference type="EMBL" id="FZNK01000008">
    <property type="protein sequence ID" value="SNR65159.1"/>
    <property type="molecule type" value="Genomic_DNA"/>
</dbReference>
<name>A0A238Y4C6_HALEZ</name>
<evidence type="ECO:0000256" key="1">
    <source>
        <dbReference type="ARBA" id="ARBA00023015"/>
    </source>
</evidence>
<dbReference type="PRINTS" id="PR00685">
    <property type="entry name" value="TIFACTORIIB"/>
</dbReference>
<evidence type="ECO:0000256" key="2">
    <source>
        <dbReference type="ARBA" id="ARBA00023163"/>
    </source>
</evidence>
<evidence type="ECO:0000313" key="4">
    <source>
        <dbReference type="EMBL" id="SNR65159.1"/>
    </source>
</evidence>
<dbReference type="Pfam" id="PF00382">
    <property type="entry name" value="TFIIB"/>
    <property type="match status" value="1"/>
</dbReference>
<evidence type="ECO:0000259" key="3">
    <source>
        <dbReference type="Pfam" id="PF00382"/>
    </source>
</evidence>
<dbReference type="GO" id="GO:0017025">
    <property type="term" value="F:TBP-class protein binding"/>
    <property type="evidence" value="ECO:0007669"/>
    <property type="project" value="InterPro"/>
</dbReference>
<sequence length="119" mass="12852">MVEKSAVTSAFHKVVRELELPIAPPQPAEFVPRIASEVEMSIATRERARDILAQLVEDGTHVGQSPAGVAAAALYGASREQGDTVTQSELADAAYASVVTLSRQWQTVKEYVSPDEQDE</sequence>
<dbReference type="Proteomes" id="UP000198297">
    <property type="component" value="Unassembled WGS sequence"/>
</dbReference>
<dbReference type="PANTHER" id="PTHR11618">
    <property type="entry name" value="TRANSCRIPTION INITIATION FACTOR IIB-RELATED"/>
    <property type="match status" value="1"/>
</dbReference>
<proteinExistence type="predicted"/>
<evidence type="ECO:0000313" key="5">
    <source>
        <dbReference type="Proteomes" id="UP000198297"/>
    </source>
</evidence>